<name>A0AAD9T3R1_9HELO</name>
<organism evidence="1 2">
    <name type="scientific">Diplocarpon rosae</name>
    <dbReference type="NCBI Taxonomy" id="946125"/>
    <lineage>
        <taxon>Eukaryota</taxon>
        <taxon>Fungi</taxon>
        <taxon>Dikarya</taxon>
        <taxon>Ascomycota</taxon>
        <taxon>Pezizomycotina</taxon>
        <taxon>Leotiomycetes</taxon>
        <taxon>Helotiales</taxon>
        <taxon>Drepanopezizaceae</taxon>
        <taxon>Diplocarpon</taxon>
    </lineage>
</organism>
<sequence length="75" mass="8313">MVEVDKCGSQVLEVVVEVIYYPIRNDTLGSRVDAGRLDELSVIVDANPMYYGELVCEPIDMAQQPNDLARGQLAK</sequence>
<reference evidence="1" key="1">
    <citation type="submission" date="2023-06" db="EMBL/GenBank/DDBJ databases">
        <title>Draft genome of Marssonina rosae.</title>
        <authorList>
            <person name="Cheng Q."/>
        </authorList>
    </citation>
    <scope>NUCLEOTIDE SEQUENCE</scope>
    <source>
        <strain evidence="1">R4</strain>
    </source>
</reference>
<dbReference type="AlphaFoldDB" id="A0AAD9T3R1"/>
<dbReference type="EMBL" id="JAUBYV010000001">
    <property type="protein sequence ID" value="KAK2629468.1"/>
    <property type="molecule type" value="Genomic_DNA"/>
</dbReference>
<protein>
    <submittedName>
        <fullName evidence="1">Uncharacterized protein</fullName>
    </submittedName>
</protein>
<evidence type="ECO:0000313" key="1">
    <source>
        <dbReference type="EMBL" id="KAK2629468.1"/>
    </source>
</evidence>
<gene>
    <name evidence="1" type="ORF">QTJ16_000288</name>
</gene>
<accession>A0AAD9T3R1</accession>
<proteinExistence type="predicted"/>
<comment type="caution">
    <text evidence="1">The sequence shown here is derived from an EMBL/GenBank/DDBJ whole genome shotgun (WGS) entry which is preliminary data.</text>
</comment>
<keyword evidence="2" id="KW-1185">Reference proteome</keyword>
<evidence type="ECO:0000313" key="2">
    <source>
        <dbReference type="Proteomes" id="UP001285354"/>
    </source>
</evidence>
<dbReference type="Proteomes" id="UP001285354">
    <property type="component" value="Unassembled WGS sequence"/>
</dbReference>